<comment type="similarity">
    <text evidence="1">Belongs to the UPF0162 family.</text>
</comment>
<gene>
    <name evidence="4" type="ORF">DWU99_01130</name>
</gene>
<dbReference type="InterPro" id="IPR032698">
    <property type="entry name" value="SirB1_N"/>
</dbReference>
<dbReference type="InterPro" id="IPR038765">
    <property type="entry name" value="Papain-like_cys_pep_sf"/>
</dbReference>
<dbReference type="Proteomes" id="UP000255334">
    <property type="component" value="Unassembled WGS sequence"/>
</dbReference>
<accession>A0A370XCB6</accession>
<keyword evidence="5" id="KW-1185">Reference proteome</keyword>
<dbReference type="Pfam" id="PF13369">
    <property type="entry name" value="Transglut_core2"/>
    <property type="match status" value="1"/>
</dbReference>
<evidence type="ECO:0000313" key="4">
    <source>
        <dbReference type="EMBL" id="RDS85910.1"/>
    </source>
</evidence>
<evidence type="ECO:0000313" key="5">
    <source>
        <dbReference type="Proteomes" id="UP000255334"/>
    </source>
</evidence>
<dbReference type="OrthoDB" id="7605060at2"/>
<sequence length="344" mass="38071">MLGRRALAFVLFLTVGGACTAASVSAPLPPGTIVPTPDASTQVLRTILWQQDDRIDLAQAKITIDHLVDPTIDQAATLKEVNDWAAKVRARIPSGASTWAKVMTVYSTIYVPGPWNDFHKFDYNFDDPMGKDVHTTMLSTYLATRKGNCVSMPIFFAILAQRIGLNAVLATAPNHLFVKVMLDDGQWKNIEATSGSTLTDVEYAERFLISPRAVDSGLYLQPMTNHQAVVEMANPFIQFYTTTHTPGQIMALADLALSYDPKDVDAMMFRALAFDKQVTIAYRSKYPDTRMLTPAQFADYKALMDGYFDMADKLQSLGWHRRSAAQDAEYLHDIDKAKTAEAGG</sequence>
<comment type="caution">
    <text evidence="4">The sequence shown here is derived from an EMBL/GenBank/DDBJ whole genome shotgun (WGS) entry which is preliminary data.</text>
</comment>
<name>A0A370XCB6_9GAMM</name>
<evidence type="ECO:0000256" key="1">
    <source>
        <dbReference type="ARBA" id="ARBA00007100"/>
    </source>
</evidence>
<feature type="domain" description="Protein SirB1 N-terminal" evidence="3">
    <location>
        <begin position="78"/>
        <end position="233"/>
    </location>
</feature>
<feature type="chain" id="PRO_5016876504" description="Protein SirB1 N-terminal domain-containing protein" evidence="2">
    <location>
        <begin position="22"/>
        <end position="344"/>
    </location>
</feature>
<organism evidence="4 5">
    <name type="scientific">Dyella psychrodurans</name>
    <dbReference type="NCBI Taxonomy" id="1927960"/>
    <lineage>
        <taxon>Bacteria</taxon>
        <taxon>Pseudomonadati</taxon>
        <taxon>Pseudomonadota</taxon>
        <taxon>Gammaproteobacteria</taxon>
        <taxon>Lysobacterales</taxon>
        <taxon>Rhodanobacteraceae</taxon>
        <taxon>Dyella</taxon>
    </lineage>
</organism>
<dbReference type="PROSITE" id="PS51257">
    <property type="entry name" value="PROKAR_LIPOPROTEIN"/>
    <property type="match status" value="1"/>
</dbReference>
<protein>
    <recommendedName>
        <fullName evidence="3">Protein SirB1 N-terminal domain-containing protein</fullName>
    </recommendedName>
</protein>
<feature type="signal peptide" evidence="2">
    <location>
        <begin position="1"/>
        <end position="21"/>
    </location>
</feature>
<proteinExistence type="inferred from homology"/>
<dbReference type="RefSeq" id="WP_115476161.1">
    <property type="nucleotide sequence ID" value="NZ_QRBF01000001.1"/>
</dbReference>
<dbReference type="SUPFAM" id="SSF54001">
    <property type="entry name" value="Cysteine proteinases"/>
    <property type="match status" value="1"/>
</dbReference>
<dbReference type="AlphaFoldDB" id="A0A370XCB6"/>
<dbReference type="EMBL" id="QRBF01000001">
    <property type="protein sequence ID" value="RDS85910.1"/>
    <property type="molecule type" value="Genomic_DNA"/>
</dbReference>
<evidence type="ECO:0000256" key="2">
    <source>
        <dbReference type="SAM" id="SignalP"/>
    </source>
</evidence>
<reference evidence="4 5" key="1">
    <citation type="submission" date="2018-07" db="EMBL/GenBank/DDBJ databases">
        <title>Dyella monticola sp. nov. and Dyella psychrodurans sp. nov. isolated from monsoon evergreen broad-leaved forest soil of Dinghu Mountain, China.</title>
        <authorList>
            <person name="Gao Z."/>
            <person name="Qiu L."/>
        </authorList>
    </citation>
    <scope>NUCLEOTIDE SEQUENCE [LARGE SCALE GENOMIC DNA]</scope>
    <source>
        <strain evidence="4 5">4MSK11</strain>
    </source>
</reference>
<keyword evidence="2" id="KW-0732">Signal</keyword>
<evidence type="ECO:0000259" key="3">
    <source>
        <dbReference type="Pfam" id="PF13369"/>
    </source>
</evidence>